<accession>A0A8T1PN52</accession>
<keyword evidence="3" id="KW-1185">Reference proteome</keyword>
<evidence type="ECO:0000313" key="2">
    <source>
        <dbReference type="EMBL" id="KAG6644345.1"/>
    </source>
</evidence>
<comment type="caution">
    <text evidence="2">The sequence shown here is derived from an EMBL/GenBank/DDBJ whole genome shotgun (WGS) entry which is preliminary data.</text>
</comment>
<evidence type="ECO:0000256" key="1">
    <source>
        <dbReference type="SAM" id="Coils"/>
    </source>
</evidence>
<dbReference type="EMBL" id="CM031816">
    <property type="protein sequence ID" value="KAG6644345.1"/>
    <property type="molecule type" value="Genomic_DNA"/>
</dbReference>
<name>A0A8T1PN52_CARIL</name>
<gene>
    <name evidence="2" type="ORF">CIPAW_08G049600</name>
</gene>
<proteinExistence type="predicted"/>
<protein>
    <submittedName>
        <fullName evidence="2">Uncharacterized protein</fullName>
    </submittedName>
</protein>
<organism evidence="2 3">
    <name type="scientific">Carya illinoinensis</name>
    <name type="common">Pecan</name>
    <dbReference type="NCBI Taxonomy" id="32201"/>
    <lineage>
        <taxon>Eukaryota</taxon>
        <taxon>Viridiplantae</taxon>
        <taxon>Streptophyta</taxon>
        <taxon>Embryophyta</taxon>
        <taxon>Tracheophyta</taxon>
        <taxon>Spermatophyta</taxon>
        <taxon>Magnoliopsida</taxon>
        <taxon>eudicotyledons</taxon>
        <taxon>Gunneridae</taxon>
        <taxon>Pentapetalae</taxon>
        <taxon>rosids</taxon>
        <taxon>fabids</taxon>
        <taxon>Fagales</taxon>
        <taxon>Juglandaceae</taxon>
        <taxon>Carya</taxon>
    </lineage>
</organism>
<keyword evidence="1" id="KW-0175">Coiled coil</keyword>
<evidence type="ECO:0000313" key="3">
    <source>
        <dbReference type="Proteomes" id="UP000811609"/>
    </source>
</evidence>
<feature type="coiled-coil region" evidence="1">
    <location>
        <begin position="62"/>
        <end position="97"/>
    </location>
</feature>
<dbReference type="AlphaFoldDB" id="A0A8T1PN52"/>
<dbReference type="Proteomes" id="UP000811609">
    <property type="component" value="Chromosome 8"/>
</dbReference>
<sequence length="136" mass="15992">MDRVCSDHFPIVLDCGGIQEGKRYFKFENMWLKVEGFVDKVRSRRILYYVEGSPSFILAGKLKALKEDLKRWSAEVFRLIDNQKRSLMEHLKALEEREVSAPLSKEDPRRKLATTSELEKVSLMEEISWRQKSRAL</sequence>
<reference evidence="2" key="1">
    <citation type="submission" date="2020-12" db="EMBL/GenBank/DDBJ databases">
        <title>WGS assembly of Carya illinoinensis cv. Pawnee.</title>
        <authorList>
            <person name="Platts A."/>
            <person name="Shu S."/>
            <person name="Wright S."/>
            <person name="Barry K."/>
            <person name="Edger P."/>
            <person name="Pires J.C."/>
            <person name="Schmutz J."/>
        </authorList>
    </citation>
    <scope>NUCLEOTIDE SEQUENCE</scope>
    <source>
        <tissue evidence="2">Leaf</tissue>
    </source>
</reference>